<proteinExistence type="predicted"/>
<dbReference type="Pfam" id="PF01370">
    <property type="entry name" value="Epimerase"/>
    <property type="match status" value="1"/>
</dbReference>
<dbReference type="InterPro" id="IPR036291">
    <property type="entry name" value="NAD(P)-bd_dom_sf"/>
</dbReference>
<comment type="caution">
    <text evidence="2">The sequence shown here is derived from an EMBL/GenBank/DDBJ whole genome shotgun (WGS) entry which is preliminary data.</text>
</comment>
<evidence type="ECO:0000313" key="2">
    <source>
        <dbReference type="EMBL" id="KGM11531.1"/>
    </source>
</evidence>
<evidence type="ECO:0000313" key="3">
    <source>
        <dbReference type="Proteomes" id="UP000029839"/>
    </source>
</evidence>
<organism evidence="2 3">
    <name type="scientific">Cellulomonas carbonis T26</name>
    <dbReference type="NCBI Taxonomy" id="947969"/>
    <lineage>
        <taxon>Bacteria</taxon>
        <taxon>Bacillati</taxon>
        <taxon>Actinomycetota</taxon>
        <taxon>Actinomycetes</taxon>
        <taxon>Micrococcales</taxon>
        <taxon>Cellulomonadaceae</taxon>
        <taxon>Cellulomonas</taxon>
    </lineage>
</organism>
<dbReference type="SUPFAM" id="SSF51735">
    <property type="entry name" value="NAD(P)-binding Rossmann-fold domains"/>
    <property type="match status" value="1"/>
</dbReference>
<gene>
    <name evidence="2" type="ORF">N868_17225</name>
</gene>
<feature type="domain" description="NAD-dependent epimerase/dehydratase" evidence="1">
    <location>
        <begin position="6"/>
        <end position="208"/>
    </location>
</feature>
<reference evidence="2 3" key="1">
    <citation type="submission" date="2013-08" db="EMBL/GenBank/DDBJ databases">
        <title>Genome sequencing of Cellulomonas carbonis T26.</title>
        <authorList>
            <person name="Chen F."/>
            <person name="Li Y."/>
            <person name="Wang G."/>
        </authorList>
    </citation>
    <scope>NUCLEOTIDE SEQUENCE [LARGE SCALE GENOMIC DNA]</scope>
    <source>
        <strain evidence="2 3">T26</strain>
    </source>
</reference>
<dbReference type="Gene3D" id="3.40.50.720">
    <property type="entry name" value="NAD(P)-binding Rossmann-like Domain"/>
    <property type="match status" value="1"/>
</dbReference>
<dbReference type="InterPro" id="IPR001509">
    <property type="entry name" value="Epimerase_deHydtase"/>
</dbReference>
<name>A0A0A0BUC0_9CELL</name>
<dbReference type="EMBL" id="AXCY01000019">
    <property type="protein sequence ID" value="KGM11531.1"/>
    <property type="molecule type" value="Genomic_DNA"/>
</dbReference>
<dbReference type="AlphaFoldDB" id="A0A0A0BUC0"/>
<keyword evidence="3" id="KW-1185">Reference proteome</keyword>
<sequence length="311" mass="32957">MSLHVVVGAGPVGSAIARRLAAQGDDVVVVTRSGSGPDVAGVRRVAADASDAARLTSLAVGAASIHNAANPPYHRWAADWPPLHRSLLAAAERAGAVLVTVSNLYGYGPVDGPMTEDLPLAANGTKGRVRAAMWEQALAAHDDGRLRATEVRGSDYVCPGPGSHVGDRVMPRLLAGRPVTVLPRADVAHSWTSVDDVARLAVVAATDERAWGRAWHVPSNAPRTQRELVADLCRVAGLEPVPVREHSRMLLRALGAVNPMLRELGEVAYQFERPFVLDSSAAERTFGLAPTPWDEVLEAQVAAYRGTPART</sequence>
<protein>
    <submittedName>
        <fullName evidence="2">NAD-dependent epimerase</fullName>
    </submittedName>
</protein>
<reference evidence="2 3" key="2">
    <citation type="journal article" date="2015" name="Stand. Genomic Sci.">
        <title>Draft genome sequence of Cellulomonas carbonis T26(T) and comparative analysis of six Cellulomonas genomes.</title>
        <authorList>
            <person name="Zhuang W."/>
            <person name="Zhang S."/>
            <person name="Xia X."/>
            <person name="Wang G."/>
        </authorList>
    </citation>
    <scope>NUCLEOTIDE SEQUENCE [LARGE SCALE GENOMIC DNA]</scope>
    <source>
        <strain evidence="2 3">T26</strain>
    </source>
</reference>
<accession>A0A0A0BUC0</accession>
<dbReference type="RefSeq" id="WP_043604551.1">
    <property type="nucleotide sequence ID" value="NZ_AXCY01000019.1"/>
</dbReference>
<dbReference type="Proteomes" id="UP000029839">
    <property type="component" value="Unassembled WGS sequence"/>
</dbReference>
<dbReference type="OrthoDB" id="8205493at2"/>
<evidence type="ECO:0000259" key="1">
    <source>
        <dbReference type="Pfam" id="PF01370"/>
    </source>
</evidence>